<gene>
    <name evidence="2" type="ORF">ACFQKD_12490</name>
</gene>
<protein>
    <submittedName>
        <fullName evidence="2">Uncharacterized protein</fullName>
    </submittedName>
</protein>
<feature type="compositionally biased region" description="Acidic residues" evidence="1">
    <location>
        <begin position="99"/>
        <end position="122"/>
    </location>
</feature>
<reference evidence="2 3" key="1">
    <citation type="journal article" date="2019" name="Int. J. Syst. Evol. Microbiol.">
        <title>The Global Catalogue of Microorganisms (GCM) 10K type strain sequencing project: providing services to taxonomists for standard genome sequencing and annotation.</title>
        <authorList>
            <consortium name="The Broad Institute Genomics Platform"/>
            <consortium name="The Broad Institute Genome Sequencing Center for Infectious Disease"/>
            <person name="Wu L."/>
            <person name="Ma J."/>
        </authorList>
    </citation>
    <scope>NUCLEOTIDE SEQUENCE [LARGE SCALE GENOMIC DNA]</scope>
    <source>
        <strain evidence="2 3">DT55</strain>
    </source>
</reference>
<keyword evidence="3" id="KW-1185">Reference proteome</keyword>
<dbReference type="AlphaFoldDB" id="A0ABD5X0J5"/>
<dbReference type="EMBL" id="JBHTAG010000003">
    <property type="protein sequence ID" value="MFC7098121.1"/>
    <property type="molecule type" value="Genomic_DNA"/>
</dbReference>
<sequence>MPSDTTPADHTRPVRETLRALATGERPDGPSDAARLVADAEAAMESVERAAAFAEDGGFGRLRSVASDASDDRIAGRAREVLDALAAYRAAYCEVCDGDECDGDDSDGDGDDSDGDGDDSDESADHFHSTHDSHIPRAELPDRN</sequence>
<feature type="region of interest" description="Disordered" evidence="1">
    <location>
        <begin position="99"/>
        <end position="144"/>
    </location>
</feature>
<comment type="caution">
    <text evidence="2">The sequence shown here is derived from an EMBL/GenBank/DDBJ whole genome shotgun (WGS) entry which is preliminary data.</text>
</comment>
<dbReference type="Pfam" id="PF25920">
    <property type="entry name" value="DUF7966"/>
    <property type="match status" value="1"/>
</dbReference>
<dbReference type="GeneID" id="79270957"/>
<evidence type="ECO:0000313" key="3">
    <source>
        <dbReference type="Proteomes" id="UP001596388"/>
    </source>
</evidence>
<evidence type="ECO:0000256" key="1">
    <source>
        <dbReference type="SAM" id="MobiDB-lite"/>
    </source>
</evidence>
<evidence type="ECO:0000313" key="2">
    <source>
        <dbReference type="EMBL" id="MFC7098121.1"/>
    </source>
</evidence>
<dbReference type="Proteomes" id="UP001596388">
    <property type="component" value="Unassembled WGS sequence"/>
</dbReference>
<proteinExistence type="predicted"/>
<accession>A0ABD5X0J5</accession>
<dbReference type="RefSeq" id="WP_276237382.1">
    <property type="nucleotide sequence ID" value="NZ_CP119989.1"/>
</dbReference>
<name>A0ABD5X0J5_9EURY</name>
<organism evidence="2 3">
    <name type="scientific">Halobaculum marinum</name>
    <dbReference type="NCBI Taxonomy" id="3031996"/>
    <lineage>
        <taxon>Archaea</taxon>
        <taxon>Methanobacteriati</taxon>
        <taxon>Methanobacteriota</taxon>
        <taxon>Stenosarchaea group</taxon>
        <taxon>Halobacteria</taxon>
        <taxon>Halobacteriales</taxon>
        <taxon>Haloferacaceae</taxon>
        <taxon>Halobaculum</taxon>
    </lineage>
</organism>
<dbReference type="InterPro" id="IPR058272">
    <property type="entry name" value="DUF7966"/>
</dbReference>
<feature type="compositionally biased region" description="Basic and acidic residues" evidence="1">
    <location>
        <begin position="123"/>
        <end position="144"/>
    </location>
</feature>